<dbReference type="Proteomes" id="UP000828048">
    <property type="component" value="Chromosome 2"/>
</dbReference>
<evidence type="ECO:0000313" key="1">
    <source>
        <dbReference type="EMBL" id="KAH7835876.1"/>
    </source>
</evidence>
<proteinExistence type="predicted"/>
<sequence length="132" mass="15254">MAYGRDRSSIFEGFTLSPLPYPVLLILAVIFIFLGLQWYASYEEVLESTEESLGWVLFLVPVVIIFVVRWLSSMENPDWLFSAVGTVDRRRRHNYLTSEGSSPWAVLAVILLLLVMVQYQSSFLDGWLIFQR</sequence>
<organism evidence="1 2">
    <name type="scientific">Vaccinium darrowii</name>
    <dbReference type="NCBI Taxonomy" id="229202"/>
    <lineage>
        <taxon>Eukaryota</taxon>
        <taxon>Viridiplantae</taxon>
        <taxon>Streptophyta</taxon>
        <taxon>Embryophyta</taxon>
        <taxon>Tracheophyta</taxon>
        <taxon>Spermatophyta</taxon>
        <taxon>Magnoliopsida</taxon>
        <taxon>eudicotyledons</taxon>
        <taxon>Gunneridae</taxon>
        <taxon>Pentapetalae</taxon>
        <taxon>asterids</taxon>
        <taxon>Ericales</taxon>
        <taxon>Ericaceae</taxon>
        <taxon>Vaccinioideae</taxon>
        <taxon>Vaccinieae</taxon>
        <taxon>Vaccinium</taxon>
    </lineage>
</organism>
<protein>
    <submittedName>
        <fullName evidence="1">Uncharacterized protein</fullName>
    </submittedName>
</protein>
<accession>A0ACB7X537</accession>
<keyword evidence="2" id="KW-1185">Reference proteome</keyword>
<name>A0ACB7X537_9ERIC</name>
<reference evidence="1 2" key="1">
    <citation type="journal article" date="2021" name="Hortic Res">
        <title>High-quality reference genome and annotation aids understanding of berry development for evergreen blueberry (Vaccinium darrowii).</title>
        <authorList>
            <person name="Yu J."/>
            <person name="Hulse-Kemp A.M."/>
            <person name="Babiker E."/>
            <person name="Staton M."/>
        </authorList>
    </citation>
    <scope>NUCLEOTIDE SEQUENCE [LARGE SCALE GENOMIC DNA]</scope>
    <source>
        <strain evidence="2">cv. NJ 8807/NJ 8810</strain>
        <tissue evidence="1">Young leaf</tissue>
    </source>
</reference>
<comment type="caution">
    <text evidence="1">The sequence shown here is derived from an EMBL/GenBank/DDBJ whole genome shotgun (WGS) entry which is preliminary data.</text>
</comment>
<evidence type="ECO:0000313" key="2">
    <source>
        <dbReference type="Proteomes" id="UP000828048"/>
    </source>
</evidence>
<dbReference type="EMBL" id="CM037152">
    <property type="protein sequence ID" value="KAH7835876.1"/>
    <property type="molecule type" value="Genomic_DNA"/>
</dbReference>
<gene>
    <name evidence="1" type="ORF">Vadar_030767</name>
</gene>